<dbReference type="Pfam" id="PF00408">
    <property type="entry name" value="PGM_PMM_IV"/>
    <property type="match status" value="1"/>
</dbReference>
<accession>G7GPH0</accession>
<dbReference type="PROSITE" id="PS00710">
    <property type="entry name" value="PGM_PMM"/>
    <property type="match status" value="1"/>
</dbReference>
<evidence type="ECO:0000313" key="13">
    <source>
        <dbReference type="Proteomes" id="UP000006023"/>
    </source>
</evidence>
<evidence type="ECO:0000256" key="2">
    <source>
        <dbReference type="ARBA" id="ARBA00010231"/>
    </source>
</evidence>
<dbReference type="Pfam" id="PF02879">
    <property type="entry name" value="PGM_PMM_II"/>
    <property type="match status" value="1"/>
</dbReference>
<comment type="cofactor">
    <cofactor evidence="1">
        <name>Mg(2+)</name>
        <dbReference type="ChEBI" id="CHEBI:18420"/>
    </cofactor>
</comment>
<dbReference type="InterPro" id="IPR005846">
    <property type="entry name" value="A-D-PHexomutase_a/b/a-III"/>
</dbReference>
<keyword evidence="3" id="KW-0597">Phosphoprotein</keyword>
<protein>
    <submittedName>
        <fullName evidence="12">Putative phosphoglucomutase</fullName>
    </submittedName>
</protein>
<keyword evidence="5 7" id="KW-0460">Magnesium</keyword>
<dbReference type="Pfam" id="PF02880">
    <property type="entry name" value="PGM_PMM_III"/>
    <property type="match status" value="1"/>
</dbReference>
<name>G7GPH0_9ACTN</name>
<dbReference type="CDD" id="cd05799">
    <property type="entry name" value="PGM2"/>
    <property type="match status" value="1"/>
</dbReference>
<feature type="domain" description="Alpha-D-phosphohexomutase alpha/beta/alpha" evidence="11">
    <location>
        <begin position="360"/>
        <end position="470"/>
    </location>
</feature>
<dbReference type="PRINTS" id="PR00509">
    <property type="entry name" value="PGMPMM"/>
</dbReference>
<reference evidence="12 13" key="1">
    <citation type="submission" date="2011-11" db="EMBL/GenBank/DDBJ databases">
        <title>Whole genome shotgun sequence of Gordonia amarae NBRC 15530.</title>
        <authorList>
            <person name="Takarada H."/>
            <person name="Hosoyama A."/>
            <person name="Tsuchikane K."/>
            <person name="Katsumata H."/>
            <person name="Yamazaki S."/>
            <person name="Fujita N."/>
        </authorList>
    </citation>
    <scope>NUCLEOTIDE SEQUENCE [LARGE SCALE GENOMIC DNA]</scope>
    <source>
        <strain evidence="12 13">NBRC 15530</strain>
    </source>
</reference>
<dbReference type="EMBL" id="BAED01000038">
    <property type="protein sequence ID" value="GAB05495.1"/>
    <property type="molecule type" value="Genomic_DNA"/>
</dbReference>
<evidence type="ECO:0000256" key="1">
    <source>
        <dbReference type="ARBA" id="ARBA00001946"/>
    </source>
</evidence>
<keyword evidence="13" id="KW-1185">Reference proteome</keyword>
<dbReference type="PANTHER" id="PTHR45745:SF1">
    <property type="entry name" value="PHOSPHOGLUCOMUTASE 2B-RELATED"/>
    <property type="match status" value="1"/>
</dbReference>
<evidence type="ECO:0000259" key="8">
    <source>
        <dbReference type="Pfam" id="PF00408"/>
    </source>
</evidence>
<dbReference type="InterPro" id="IPR036900">
    <property type="entry name" value="A-D-PHexomutase_C_sf"/>
</dbReference>
<dbReference type="SUPFAM" id="SSF55957">
    <property type="entry name" value="Phosphoglucomutase, C-terminal domain"/>
    <property type="match status" value="1"/>
</dbReference>
<dbReference type="GO" id="GO:0008973">
    <property type="term" value="F:phosphopentomutase activity"/>
    <property type="evidence" value="ECO:0007669"/>
    <property type="project" value="TreeGrafter"/>
</dbReference>
<proteinExistence type="inferred from homology"/>
<feature type="domain" description="Alpha-D-phosphohexomutase alpha/beta/alpha" evidence="9">
    <location>
        <begin position="81"/>
        <end position="203"/>
    </location>
</feature>
<dbReference type="Gene3D" id="3.40.120.10">
    <property type="entry name" value="Alpha-D-Glucose-1,6-Bisphosphate, subunit A, domain 3"/>
    <property type="match status" value="3"/>
</dbReference>
<dbReference type="PANTHER" id="PTHR45745">
    <property type="entry name" value="PHOSPHOMANNOMUTASE 45A"/>
    <property type="match status" value="1"/>
</dbReference>
<evidence type="ECO:0000256" key="4">
    <source>
        <dbReference type="ARBA" id="ARBA00022723"/>
    </source>
</evidence>
<evidence type="ECO:0000259" key="10">
    <source>
        <dbReference type="Pfam" id="PF02879"/>
    </source>
</evidence>
<feature type="domain" description="Alpha-D-phosphohexomutase C-terminal" evidence="8">
    <location>
        <begin position="506"/>
        <end position="556"/>
    </location>
</feature>
<sequence>MLRLPAVGVPAMPGTGRFTGVSRVDSVVQMADSEVVPAARTWIRHDPDPRTRDELTALCARADTEPLALAELRSRMSGPLRFGTAGLRGAVGAGESRMNVAVVTRATAGLAAYLRELVGPGARVVVGCDARHGSAEFADAACGVLAAAGVRVLALPRGLPTPVTAFAVRACDADAGIMITASHNPPADNGYKVYLGGRAVTGDDARGVQIVAPADTAIAAHIDACVPADQVPLAVPDPADALSGAGDDYIEHIASYRTRADSSSVRVVLTAMHGVGGDTARQVLGRARVDDVRVVAEQIDPDPEFPTVPFPNPEEPGALDLSLRLAESTEADVVIALDPDADRCAVAIPVRGGRWRQLSGDELGAVLGEQAAGDDSRAGDTLACSIVSSRLLAGIAEHHGLRFRASLTGFKWIARTPGLRFGYEEAIGYCTDPGAVRDKDGIGTMMRVITLIESLREQGKTIEDLLDDLARRHGLHATAPLSFRVEDTTLIAAAMDRLRTTRPESLAGAAVTEWRDLSAPNPDLPPTEGLLISTDAGDRVIVRPSGTEPKLKCYLEVILPCTGDIVPREQAQARLATITAEMTQHLGLAG</sequence>
<dbReference type="STRING" id="1075090.GOAMR_38_00090"/>
<evidence type="ECO:0000313" key="12">
    <source>
        <dbReference type="EMBL" id="GAB05495.1"/>
    </source>
</evidence>
<dbReference type="InterPro" id="IPR005843">
    <property type="entry name" value="A-D-PHexomutase_C"/>
</dbReference>
<dbReference type="SUPFAM" id="SSF53738">
    <property type="entry name" value="Phosphoglucomutase, first 3 domains"/>
    <property type="match status" value="3"/>
</dbReference>
<dbReference type="InterPro" id="IPR016066">
    <property type="entry name" value="A-D-PHexomutase_CS"/>
</dbReference>
<dbReference type="InterPro" id="IPR005844">
    <property type="entry name" value="A-D-PHexomutase_a/b/a-I"/>
</dbReference>
<dbReference type="eggNOG" id="COG1109">
    <property type="taxonomic scope" value="Bacteria"/>
</dbReference>
<comment type="caution">
    <text evidence="12">The sequence shown here is derived from an EMBL/GenBank/DDBJ whole genome shotgun (WGS) entry which is preliminary data.</text>
</comment>
<organism evidence="12 13">
    <name type="scientific">Gordonia amarae NBRC 15530</name>
    <dbReference type="NCBI Taxonomy" id="1075090"/>
    <lineage>
        <taxon>Bacteria</taxon>
        <taxon>Bacillati</taxon>
        <taxon>Actinomycetota</taxon>
        <taxon>Actinomycetes</taxon>
        <taxon>Mycobacteriales</taxon>
        <taxon>Gordoniaceae</taxon>
        <taxon>Gordonia</taxon>
    </lineage>
</organism>
<dbReference type="Proteomes" id="UP000006023">
    <property type="component" value="Unassembled WGS sequence"/>
</dbReference>
<evidence type="ECO:0000256" key="5">
    <source>
        <dbReference type="ARBA" id="ARBA00022842"/>
    </source>
</evidence>
<dbReference type="AlphaFoldDB" id="G7GPH0"/>
<dbReference type="GO" id="GO:0005975">
    <property type="term" value="P:carbohydrate metabolic process"/>
    <property type="evidence" value="ECO:0007669"/>
    <property type="project" value="InterPro"/>
</dbReference>
<keyword evidence="4 7" id="KW-0479">Metal-binding</keyword>
<dbReference type="Pfam" id="PF02878">
    <property type="entry name" value="PGM_PMM_I"/>
    <property type="match status" value="1"/>
</dbReference>
<dbReference type="GO" id="GO:0000287">
    <property type="term" value="F:magnesium ion binding"/>
    <property type="evidence" value="ECO:0007669"/>
    <property type="project" value="InterPro"/>
</dbReference>
<evidence type="ECO:0000256" key="3">
    <source>
        <dbReference type="ARBA" id="ARBA00022553"/>
    </source>
</evidence>
<evidence type="ECO:0000259" key="11">
    <source>
        <dbReference type="Pfam" id="PF02880"/>
    </source>
</evidence>
<gene>
    <name evidence="12" type="ORF">GOAMR_38_00090</name>
</gene>
<evidence type="ECO:0000256" key="7">
    <source>
        <dbReference type="RuleBase" id="RU004326"/>
    </source>
</evidence>
<dbReference type="GO" id="GO:0006166">
    <property type="term" value="P:purine ribonucleoside salvage"/>
    <property type="evidence" value="ECO:0007669"/>
    <property type="project" value="TreeGrafter"/>
</dbReference>
<comment type="similarity">
    <text evidence="2 7">Belongs to the phosphohexose mutase family.</text>
</comment>
<dbReference type="InterPro" id="IPR005841">
    <property type="entry name" value="Alpha-D-phosphohexomutase_SF"/>
</dbReference>
<dbReference type="Gene3D" id="3.30.310.50">
    <property type="entry name" value="Alpha-D-phosphohexomutase, C-terminal domain"/>
    <property type="match status" value="1"/>
</dbReference>
<evidence type="ECO:0000259" key="9">
    <source>
        <dbReference type="Pfam" id="PF02878"/>
    </source>
</evidence>
<feature type="domain" description="Alpha-D-phosphohexomutase alpha/beta/alpha" evidence="10">
    <location>
        <begin position="247"/>
        <end position="347"/>
    </location>
</feature>
<evidence type="ECO:0000256" key="6">
    <source>
        <dbReference type="ARBA" id="ARBA00023235"/>
    </source>
</evidence>
<keyword evidence="6" id="KW-0413">Isomerase</keyword>
<dbReference type="InterPro" id="IPR016055">
    <property type="entry name" value="A-D-PHexomutase_a/b/a-I/II/III"/>
</dbReference>
<dbReference type="InterPro" id="IPR005845">
    <property type="entry name" value="A-D-PHexomutase_a/b/a-II"/>
</dbReference>